<feature type="domain" description="Rhodopsin" evidence="8">
    <location>
        <begin position="12"/>
        <end position="115"/>
    </location>
</feature>
<dbReference type="PANTHER" id="PTHR33048:SF96">
    <property type="entry name" value="INTEGRAL MEMBRANE PROTEIN"/>
    <property type="match status" value="1"/>
</dbReference>
<name>A0A8K0KW52_9PEZI</name>
<feature type="region of interest" description="Disordered" evidence="6">
    <location>
        <begin position="172"/>
        <end position="191"/>
    </location>
</feature>
<protein>
    <recommendedName>
        <fullName evidence="8">Rhodopsin domain-containing protein</fullName>
    </recommendedName>
</protein>
<dbReference type="AlphaFoldDB" id="A0A8K0KW52"/>
<dbReference type="Proteomes" id="UP000809789">
    <property type="component" value="Unassembled WGS sequence"/>
</dbReference>
<dbReference type="OrthoDB" id="3929823at2759"/>
<dbReference type="PANTHER" id="PTHR33048">
    <property type="entry name" value="PTH11-LIKE INTEGRAL MEMBRANE PROTEIN (AFU_ORTHOLOGUE AFUA_5G11245)"/>
    <property type="match status" value="1"/>
</dbReference>
<comment type="subcellular location">
    <subcellularLocation>
        <location evidence="1">Membrane</location>
        <topology evidence="1">Multi-pass membrane protein</topology>
    </subcellularLocation>
</comment>
<proteinExistence type="inferred from homology"/>
<dbReference type="InterPro" id="IPR052337">
    <property type="entry name" value="SAT4-like"/>
</dbReference>
<feature type="region of interest" description="Disordered" evidence="6">
    <location>
        <begin position="134"/>
        <end position="159"/>
    </location>
</feature>
<dbReference type="InterPro" id="IPR049326">
    <property type="entry name" value="Rhodopsin_dom_fungi"/>
</dbReference>
<feature type="transmembrane region" description="Helical" evidence="7">
    <location>
        <begin position="92"/>
        <end position="114"/>
    </location>
</feature>
<gene>
    <name evidence="9" type="ORF">KVT40_008679</name>
</gene>
<feature type="transmembrane region" description="Helical" evidence="7">
    <location>
        <begin position="52"/>
        <end position="72"/>
    </location>
</feature>
<evidence type="ECO:0000256" key="3">
    <source>
        <dbReference type="ARBA" id="ARBA00022989"/>
    </source>
</evidence>
<keyword evidence="4 7" id="KW-0472">Membrane</keyword>
<evidence type="ECO:0000256" key="5">
    <source>
        <dbReference type="ARBA" id="ARBA00038359"/>
    </source>
</evidence>
<evidence type="ECO:0000256" key="7">
    <source>
        <dbReference type="SAM" id="Phobius"/>
    </source>
</evidence>
<feature type="transmembrane region" description="Helical" evidence="7">
    <location>
        <begin position="21"/>
        <end position="40"/>
    </location>
</feature>
<keyword evidence="3 7" id="KW-1133">Transmembrane helix</keyword>
<evidence type="ECO:0000256" key="1">
    <source>
        <dbReference type="ARBA" id="ARBA00004141"/>
    </source>
</evidence>
<evidence type="ECO:0000313" key="9">
    <source>
        <dbReference type="EMBL" id="KAG8623703.1"/>
    </source>
</evidence>
<evidence type="ECO:0000256" key="2">
    <source>
        <dbReference type="ARBA" id="ARBA00022692"/>
    </source>
</evidence>
<evidence type="ECO:0000313" key="10">
    <source>
        <dbReference type="Proteomes" id="UP000809789"/>
    </source>
</evidence>
<evidence type="ECO:0000259" key="8">
    <source>
        <dbReference type="Pfam" id="PF20684"/>
    </source>
</evidence>
<dbReference type="Pfam" id="PF20684">
    <property type="entry name" value="Fung_rhodopsin"/>
    <property type="match status" value="1"/>
</dbReference>
<sequence length="249" mass="27371">MTRKECAVDGLTFTKLLAANGAFNATLDWIFATVPIFMVVQSRSLDARSRKAVWFLIMLAMAGSVVSIIRIPFTKDYQFSPELWHKCLRISIISLTETTIGTIAVSMAAMKPILRPFRRFCRKLFVLTISASSNTKRNRPSDRDLEGGAAEEPQGTGTIELDTRAMRGIGLLPNSTVGGGDDESYDKSSRSYTTKTNTTTITTSMFFSTEAGSPRRERLLSIDEVSPKEEDGTSIATIAQGGRNVHDTI</sequence>
<dbReference type="EMBL" id="JAESVG020000010">
    <property type="protein sequence ID" value="KAG8623703.1"/>
    <property type="molecule type" value="Genomic_DNA"/>
</dbReference>
<keyword evidence="2 7" id="KW-0812">Transmembrane</keyword>
<accession>A0A8K0KW52</accession>
<comment type="similarity">
    <text evidence="5">Belongs to the SAT4 family.</text>
</comment>
<comment type="caution">
    <text evidence="9">The sequence shown here is derived from an EMBL/GenBank/DDBJ whole genome shotgun (WGS) entry which is preliminary data.</text>
</comment>
<keyword evidence="10" id="KW-1185">Reference proteome</keyword>
<evidence type="ECO:0000256" key="4">
    <source>
        <dbReference type="ARBA" id="ARBA00023136"/>
    </source>
</evidence>
<evidence type="ECO:0000256" key="6">
    <source>
        <dbReference type="SAM" id="MobiDB-lite"/>
    </source>
</evidence>
<reference evidence="9" key="1">
    <citation type="submission" date="2021-07" db="EMBL/GenBank/DDBJ databases">
        <title>Elsinoe batatas strain:CRI-CJ2 Genome sequencing and assembly.</title>
        <authorList>
            <person name="Huang L."/>
        </authorList>
    </citation>
    <scope>NUCLEOTIDE SEQUENCE</scope>
    <source>
        <strain evidence="9">CRI-CJ2</strain>
    </source>
</reference>
<organism evidence="9 10">
    <name type="scientific">Elsinoe batatas</name>
    <dbReference type="NCBI Taxonomy" id="2601811"/>
    <lineage>
        <taxon>Eukaryota</taxon>
        <taxon>Fungi</taxon>
        <taxon>Dikarya</taxon>
        <taxon>Ascomycota</taxon>
        <taxon>Pezizomycotina</taxon>
        <taxon>Dothideomycetes</taxon>
        <taxon>Dothideomycetidae</taxon>
        <taxon>Myriangiales</taxon>
        <taxon>Elsinoaceae</taxon>
        <taxon>Elsinoe</taxon>
    </lineage>
</organism>
<dbReference type="GO" id="GO:0016020">
    <property type="term" value="C:membrane"/>
    <property type="evidence" value="ECO:0007669"/>
    <property type="project" value="UniProtKB-SubCell"/>
</dbReference>